<dbReference type="SMART" id="SM00234">
    <property type="entry name" value="START"/>
    <property type="match status" value="1"/>
</dbReference>
<dbReference type="OrthoDB" id="74575at2759"/>
<dbReference type="SUPFAM" id="SSF55961">
    <property type="entry name" value="Bet v1-like"/>
    <property type="match status" value="1"/>
</dbReference>
<feature type="domain" description="START" evidence="2">
    <location>
        <begin position="127"/>
        <end position="272"/>
    </location>
</feature>
<evidence type="ECO:0000259" key="2">
    <source>
        <dbReference type="PROSITE" id="PS50848"/>
    </source>
</evidence>
<dbReference type="GO" id="GO:0099044">
    <property type="term" value="P:vesicle tethering to endoplasmic reticulum"/>
    <property type="evidence" value="ECO:0007669"/>
    <property type="project" value="TreeGrafter"/>
</dbReference>
<comment type="caution">
    <text evidence="3">The sequence shown here is derived from an EMBL/GenBank/DDBJ whole genome shotgun (WGS) entry which is preliminary data.</text>
</comment>
<dbReference type="Pfam" id="PF01852">
    <property type="entry name" value="START"/>
    <property type="match status" value="1"/>
</dbReference>
<protein>
    <submittedName>
        <fullName evidence="3">StAR-related lipid transfer protein 3</fullName>
    </submittedName>
</protein>
<reference evidence="3 4" key="1">
    <citation type="submission" date="2019-07" db="EMBL/GenBank/DDBJ databases">
        <title>Draft genome assembly of a fouling barnacle, Amphibalanus amphitrite (Darwin, 1854): The first reference genome for Thecostraca.</title>
        <authorList>
            <person name="Kim W."/>
        </authorList>
    </citation>
    <scope>NUCLEOTIDE SEQUENCE [LARGE SCALE GENOMIC DNA]</scope>
    <source>
        <strain evidence="3">SNU_AA5</strain>
        <tissue evidence="3">Soma without cirri and trophi</tissue>
    </source>
</reference>
<dbReference type="EMBL" id="VIIS01000309">
    <property type="protein sequence ID" value="KAF0310443.1"/>
    <property type="molecule type" value="Genomic_DNA"/>
</dbReference>
<evidence type="ECO:0000313" key="3">
    <source>
        <dbReference type="EMBL" id="KAF0310443.1"/>
    </source>
</evidence>
<organism evidence="3 4">
    <name type="scientific">Amphibalanus amphitrite</name>
    <name type="common">Striped barnacle</name>
    <name type="synonym">Balanus amphitrite</name>
    <dbReference type="NCBI Taxonomy" id="1232801"/>
    <lineage>
        <taxon>Eukaryota</taxon>
        <taxon>Metazoa</taxon>
        <taxon>Ecdysozoa</taxon>
        <taxon>Arthropoda</taxon>
        <taxon>Crustacea</taxon>
        <taxon>Multicrustacea</taxon>
        <taxon>Cirripedia</taxon>
        <taxon>Thoracica</taxon>
        <taxon>Thoracicalcarea</taxon>
        <taxon>Balanomorpha</taxon>
        <taxon>Balanoidea</taxon>
        <taxon>Balanidae</taxon>
        <taxon>Amphibalaninae</taxon>
        <taxon>Amphibalanus</taxon>
    </lineage>
</organism>
<keyword evidence="4" id="KW-1185">Reference proteome</keyword>
<dbReference type="GO" id="GO:0005765">
    <property type="term" value="C:lysosomal membrane"/>
    <property type="evidence" value="ECO:0007669"/>
    <property type="project" value="TreeGrafter"/>
</dbReference>
<name>A0A6A4WX36_AMPAM</name>
<dbReference type="AlphaFoldDB" id="A0A6A4WX36"/>
<evidence type="ECO:0000256" key="1">
    <source>
        <dbReference type="SAM" id="MobiDB-lite"/>
    </source>
</evidence>
<gene>
    <name evidence="3" type="primary">STARD3_0</name>
    <name evidence="3" type="ORF">FJT64_018541</name>
</gene>
<proteinExistence type="predicted"/>
<dbReference type="PANTHER" id="PTHR46121">
    <property type="entry name" value="STEROIDOGENIC ACUTE REGULATORY PROTEIN-LIKE"/>
    <property type="match status" value="1"/>
</dbReference>
<accession>A0A6A4WX36</accession>
<sequence>MLQRRAGYANQRTPLVGHQHQRVRDYLSTCTGSVSNFYSPMGSPQGSDDEDEEGAGPRSRLSEEDRALRQQAEENCRRALDLLNSSDWKQEEVFDDDDILFSRRVGSHTLFMFTCTVSCPTETFANELIHNCDHCPEWNGSLTSCRQLQRIDGQCEVRYQQTGPFLGGMVSPRDFINLRLAGRKGLMFFSSVVSIAHRDDPRPSDMVRAVNRPTIITIRPCVRRPRHCVVEWLMNFDCRVGMVPRRMTDRGTRQAARSLHSYLRQLGRRLAAAEV</sequence>
<feature type="region of interest" description="Disordered" evidence="1">
    <location>
        <begin position="1"/>
        <end position="20"/>
    </location>
</feature>
<feature type="compositionally biased region" description="Polar residues" evidence="1">
    <location>
        <begin position="37"/>
        <end position="46"/>
    </location>
</feature>
<dbReference type="Proteomes" id="UP000440578">
    <property type="component" value="Unassembled WGS sequence"/>
</dbReference>
<dbReference type="GO" id="GO:0031902">
    <property type="term" value="C:late endosome membrane"/>
    <property type="evidence" value="ECO:0007669"/>
    <property type="project" value="TreeGrafter"/>
</dbReference>
<dbReference type="Gene3D" id="3.30.530.20">
    <property type="match status" value="1"/>
</dbReference>
<dbReference type="GO" id="GO:0015485">
    <property type="term" value="F:cholesterol binding"/>
    <property type="evidence" value="ECO:0007669"/>
    <property type="project" value="TreeGrafter"/>
</dbReference>
<dbReference type="GO" id="GO:0005789">
    <property type="term" value="C:endoplasmic reticulum membrane"/>
    <property type="evidence" value="ECO:0007669"/>
    <property type="project" value="TreeGrafter"/>
</dbReference>
<dbReference type="PROSITE" id="PS50848">
    <property type="entry name" value="START"/>
    <property type="match status" value="1"/>
</dbReference>
<dbReference type="InterPro" id="IPR002913">
    <property type="entry name" value="START_lipid-bd_dom"/>
</dbReference>
<dbReference type="GO" id="GO:0140284">
    <property type="term" value="C:endoplasmic reticulum-endosome membrane contact site"/>
    <property type="evidence" value="ECO:0007669"/>
    <property type="project" value="TreeGrafter"/>
</dbReference>
<dbReference type="InterPro" id="IPR023393">
    <property type="entry name" value="START-like_dom_sf"/>
</dbReference>
<dbReference type="GO" id="GO:0030301">
    <property type="term" value="P:cholesterol transport"/>
    <property type="evidence" value="ECO:0007669"/>
    <property type="project" value="TreeGrafter"/>
</dbReference>
<dbReference type="PANTHER" id="PTHR46121:SF1">
    <property type="entry name" value="STARD3 N-TERMINAL-LIKE PROTEIN"/>
    <property type="match status" value="1"/>
</dbReference>
<feature type="region of interest" description="Disordered" evidence="1">
    <location>
        <begin position="37"/>
        <end position="68"/>
    </location>
</feature>
<dbReference type="InterPro" id="IPR051869">
    <property type="entry name" value="STARD3"/>
</dbReference>
<evidence type="ECO:0000313" key="4">
    <source>
        <dbReference type="Proteomes" id="UP000440578"/>
    </source>
</evidence>